<dbReference type="InterPro" id="IPR051795">
    <property type="entry name" value="Glycosyl_Hydrlase_43"/>
</dbReference>
<dbReference type="PANTHER" id="PTHR42812">
    <property type="entry name" value="BETA-XYLOSIDASE"/>
    <property type="match status" value="1"/>
</dbReference>
<evidence type="ECO:0000256" key="2">
    <source>
        <dbReference type="ARBA" id="ARBA00022801"/>
    </source>
</evidence>
<dbReference type="Pfam" id="PF17851">
    <property type="entry name" value="GH43_C2"/>
    <property type="match status" value="1"/>
</dbReference>
<dbReference type="Pfam" id="PF04616">
    <property type="entry name" value="Glyco_hydro_43"/>
    <property type="match status" value="1"/>
</dbReference>
<reference evidence="7" key="1">
    <citation type="journal article" date="2019" name="Int. J. Syst. Evol. Microbiol.">
        <title>The Global Catalogue of Microorganisms (GCM) 10K type strain sequencing project: providing services to taxonomists for standard genome sequencing and annotation.</title>
        <authorList>
            <consortium name="The Broad Institute Genomics Platform"/>
            <consortium name="The Broad Institute Genome Sequencing Center for Infectious Disease"/>
            <person name="Wu L."/>
            <person name="Ma J."/>
        </authorList>
    </citation>
    <scope>NUCLEOTIDE SEQUENCE [LARGE SCALE GENOMIC DNA]</scope>
    <source>
        <strain evidence="7">CCUG 60214</strain>
    </source>
</reference>
<dbReference type="SUPFAM" id="SSF75005">
    <property type="entry name" value="Arabinanase/levansucrase/invertase"/>
    <property type="match status" value="1"/>
</dbReference>
<dbReference type="InterPro" id="IPR041542">
    <property type="entry name" value="GH43_C2"/>
</dbReference>
<dbReference type="RefSeq" id="WP_380721205.1">
    <property type="nucleotide sequence ID" value="NZ_JBHTLK010000020.1"/>
</dbReference>
<proteinExistence type="inferred from homology"/>
<dbReference type="InterPro" id="IPR006710">
    <property type="entry name" value="Glyco_hydro_43"/>
</dbReference>
<keyword evidence="7" id="KW-1185">Reference proteome</keyword>
<evidence type="ECO:0000256" key="3">
    <source>
        <dbReference type="ARBA" id="ARBA00023295"/>
    </source>
</evidence>
<name>A0ABW3QPW2_9PSEU</name>
<keyword evidence="3 4" id="KW-0326">Glycosidase</keyword>
<protein>
    <submittedName>
        <fullName evidence="6">Glycoside hydrolase family 43 protein</fullName>
    </submittedName>
</protein>
<accession>A0ABW3QPW2</accession>
<dbReference type="Gene3D" id="2.60.120.200">
    <property type="match status" value="1"/>
</dbReference>
<sequence>MITTPRTGLRVAHNPVLPGFHPDPSIIRVDGAFVVATSTFQWFPGVALHRSTDLVTWERLPHPLTRHAQLDLRGVPDSGGVWAPCLSQVDGVFHLVYTNVLGYNVDGFYDTPNFHVQSSSLHGPWSDPVPLHSRGFDPSLFHHDGRSWLLSMQWDHRPGRLRFAGILLQEFDRATRTLVGEPELIFTGTDLGLTEGPHLYHRDGWFYLVVAEGGTSWNHAVTVARSRSLTGPYAADPTGPMLTSAGRPGLELRKAGHGSLVADEDDRWFLAHLVGRPVDGAGHCMLGRETAIQRVDWVDGWPRVVGGTPATSVPVPEDYPPTEAATAPLTDLGPEWQTVRRAPDPSWLSVTERPGAVRLRADQSPASRHDVSLLARRQQATTTAFTVTIEAEPTHFQQMAGLIHYYDSALWHWLQLTHDERVGRCLTVLSCDHGTLTDPLAGAVVPWPHAGPVRLRAEVEGTELRFSAARLDGPWQRVGPSLDASTLSDEHAARSAVAGGTGTAVEGFTGAFLGVCATDLTGRRMVCDVLDAG</sequence>
<dbReference type="InterPro" id="IPR013320">
    <property type="entry name" value="ConA-like_dom_sf"/>
</dbReference>
<dbReference type="SUPFAM" id="SSF49899">
    <property type="entry name" value="Concanavalin A-like lectins/glucanases"/>
    <property type="match status" value="1"/>
</dbReference>
<comment type="caution">
    <text evidence="6">The sequence shown here is derived from an EMBL/GenBank/DDBJ whole genome shotgun (WGS) entry which is preliminary data.</text>
</comment>
<evidence type="ECO:0000313" key="6">
    <source>
        <dbReference type="EMBL" id="MFD1146814.1"/>
    </source>
</evidence>
<evidence type="ECO:0000256" key="1">
    <source>
        <dbReference type="ARBA" id="ARBA00009865"/>
    </source>
</evidence>
<feature type="domain" description="Beta-xylosidase C-terminal Concanavalin A-like" evidence="5">
    <location>
        <begin position="331"/>
        <end position="528"/>
    </location>
</feature>
<keyword evidence="2 4" id="KW-0378">Hydrolase</keyword>
<dbReference type="CDD" id="cd09000">
    <property type="entry name" value="GH43_SXA-like"/>
    <property type="match status" value="1"/>
</dbReference>
<dbReference type="GO" id="GO:0016787">
    <property type="term" value="F:hydrolase activity"/>
    <property type="evidence" value="ECO:0007669"/>
    <property type="project" value="UniProtKB-KW"/>
</dbReference>
<organism evidence="6 7">
    <name type="scientific">Saccharothrix hoggarensis</name>
    <dbReference type="NCBI Taxonomy" id="913853"/>
    <lineage>
        <taxon>Bacteria</taxon>
        <taxon>Bacillati</taxon>
        <taxon>Actinomycetota</taxon>
        <taxon>Actinomycetes</taxon>
        <taxon>Pseudonocardiales</taxon>
        <taxon>Pseudonocardiaceae</taxon>
        <taxon>Saccharothrix</taxon>
    </lineage>
</organism>
<dbReference type="InterPro" id="IPR023296">
    <property type="entry name" value="Glyco_hydro_beta-prop_sf"/>
</dbReference>
<dbReference type="Gene3D" id="2.115.10.20">
    <property type="entry name" value="Glycosyl hydrolase domain, family 43"/>
    <property type="match status" value="1"/>
</dbReference>
<gene>
    <name evidence="6" type="ORF">ACFQ3T_06745</name>
</gene>
<evidence type="ECO:0000313" key="7">
    <source>
        <dbReference type="Proteomes" id="UP001597168"/>
    </source>
</evidence>
<dbReference type="Proteomes" id="UP001597168">
    <property type="component" value="Unassembled WGS sequence"/>
</dbReference>
<dbReference type="PANTHER" id="PTHR42812:SF12">
    <property type="entry name" value="BETA-XYLOSIDASE-RELATED"/>
    <property type="match status" value="1"/>
</dbReference>
<evidence type="ECO:0000259" key="5">
    <source>
        <dbReference type="Pfam" id="PF17851"/>
    </source>
</evidence>
<dbReference type="EMBL" id="JBHTLK010000020">
    <property type="protein sequence ID" value="MFD1146814.1"/>
    <property type="molecule type" value="Genomic_DNA"/>
</dbReference>
<comment type="similarity">
    <text evidence="1 4">Belongs to the glycosyl hydrolase 43 family.</text>
</comment>
<evidence type="ECO:0000256" key="4">
    <source>
        <dbReference type="RuleBase" id="RU361187"/>
    </source>
</evidence>